<feature type="compositionally biased region" description="Polar residues" evidence="1">
    <location>
        <begin position="39"/>
        <end position="52"/>
    </location>
</feature>
<dbReference type="Proteomes" id="UP001057702">
    <property type="component" value="Unassembled WGS sequence"/>
</dbReference>
<accession>A0ABT1Q3I6</accession>
<protein>
    <submittedName>
        <fullName evidence="3">Uncharacterized protein</fullName>
    </submittedName>
</protein>
<evidence type="ECO:0000313" key="3">
    <source>
        <dbReference type="EMBL" id="MCQ4084483.1"/>
    </source>
</evidence>
<organism evidence="3 4">
    <name type="scientific">Streptomyces humicola</name>
    <dbReference type="NCBI Taxonomy" id="2953240"/>
    <lineage>
        <taxon>Bacteria</taxon>
        <taxon>Bacillati</taxon>
        <taxon>Actinomycetota</taxon>
        <taxon>Actinomycetes</taxon>
        <taxon>Kitasatosporales</taxon>
        <taxon>Streptomycetaceae</taxon>
        <taxon>Streptomyces</taxon>
    </lineage>
</organism>
<keyword evidence="4" id="KW-1185">Reference proteome</keyword>
<keyword evidence="2" id="KW-1133">Transmembrane helix</keyword>
<sequence>MADYRPNPDQQQQQNIDPAGSTQMFRAFVDEGTADRRQPSGQGTTYGRAQNESGSKAGVIAGVVIAVLVVLAAAAYFLLG</sequence>
<dbReference type="EMBL" id="JANFNG010000036">
    <property type="protein sequence ID" value="MCQ4084483.1"/>
    <property type="molecule type" value="Genomic_DNA"/>
</dbReference>
<feature type="transmembrane region" description="Helical" evidence="2">
    <location>
        <begin position="57"/>
        <end position="79"/>
    </location>
</feature>
<evidence type="ECO:0000313" key="4">
    <source>
        <dbReference type="Proteomes" id="UP001057702"/>
    </source>
</evidence>
<reference evidence="3" key="1">
    <citation type="submission" date="2022-06" db="EMBL/GenBank/DDBJ databases">
        <title>Draft genome sequence of Streptomyces sp. RB6PN25 isolated from peat swamp forest in Thailand.</title>
        <authorList>
            <person name="Duangmal K."/>
            <person name="Klaysubun C."/>
        </authorList>
    </citation>
    <scope>NUCLEOTIDE SEQUENCE</scope>
    <source>
        <strain evidence="3">RB6PN25</strain>
    </source>
</reference>
<keyword evidence="2" id="KW-0812">Transmembrane</keyword>
<feature type="region of interest" description="Disordered" evidence="1">
    <location>
        <begin position="1"/>
        <end position="52"/>
    </location>
</feature>
<proteinExistence type="predicted"/>
<comment type="caution">
    <text evidence="3">The sequence shown here is derived from an EMBL/GenBank/DDBJ whole genome shotgun (WGS) entry which is preliminary data.</text>
</comment>
<evidence type="ECO:0000256" key="2">
    <source>
        <dbReference type="SAM" id="Phobius"/>
    </source>
</evidence>
<name>A0ABT1Q3I6_9ACTN</name>
<evidence type="ECO:0000256" key="1">
    <source>
        <dbReference type="SAM" id="MobiDB-lite"/>
    </source>
</evidence>
<gene>
    <name evidence="3" type="ORF">NGB36_28885</name>
</gene>
<dbReference type="RefSeq" id="WP_255923549.1">
    <property type="nucleotide sequence ID" value="NZ_JANFNG010000036.1"/>
</dbReference>
<keyword evidence="2" id="KW-0472">Membrane</keyword>